<feature type="domain" description="NAD(P)-binding" evidence="1">
    <location>
        <begin position="9"/>
        <end position="241"/>
    </location>
</feature>
<dbReference type="PANTHER" id="PTHR15020:SF50">
    <property type="entry name" value="UPF0659 PROTEIN YMR090W"/>
    <property type="match status" value="1"/>
</dbReference>
<evidence type="ECO:0000259" key="1">
    <source>
        <dbReference type="Pfam" id="PF13460"/>
    </source>
</evidence>
<dbReference type="SUPFAM" id="SSF51735">
    <property type="entry name" value="NAD(P)-binding Rossmann-fold domains"/>
    <property type="match status" value="1"/>
</dbReference>
<organism evidence="2">
    <name type="scientific">Oscillatoriales cyanobacterium SpSt-402</name>
    <dbReference type="NCBI Taxonomy" id="2282168"/>
    <lineage>
        <taxon>Bacteria</taxon>
        <taxon>Bacillati</taxon>
        <taxon>Cyanobacteriota</taxon>
        <taxon>Cyanophyceae</taxon>
        <taxon>Oscillatoriophycideae</taxon>
        <taxon>Oscillatoriales</taxon>
    </lineage>
</organism>
<comment type="caution">
    <text evidence="2">The sequence shown here is derived from an EMBL/GenBank/DDBJ whole genome shotgun (WGS) entry which is preliminary data.</text>
</comment>
<proteinExistence type="predicted"/>
<accession>A0A832H2L6</accession>
<dbReference type="CDD" id="cd05243">
    <property type="entry name" value="SDR_a5"/>
    <property type="match status" value="1"/>
</dbReference>
<gene>
    <name evidence="2" type="ORF">ENR47_09415</name>
</gene>
<reference evidence="2" key="1">
    <citation type="journal article" date="2020" name="mSystems">
        <title>Genome- and Community-Level Interaction Insights into Carbon Utilization and Element Cycling Functions of Hydrothermarchaeota in Hydrothermal Sediment.</title>
        <authorList>
            <person name="Zhou Z."/>
            <person name="Liu Y."/>
            <person name="Xu W."/>
            <person name="Pan J."/>
            <person name="Luo Z.H."/>
            <person name="Li M."/>
        </authorList>
    </citation>
    <scope>NUCLEOTIDE SEQUENCE [LARGE SCALE GENOMIC DNA]</scope>
    <source>
        <strain evidence="2">SpSt-402</strain>
    </source>
</reference>
<dbReference type="Pfam" id="PF13460">
    <property type="entry name" value="NAD_binding_10"/>
    <property type="match status" value="1"/>
</dbReference>
<dbReference type="Gene3D" id="3.40.50.720">
    <property type="entry name" value="NAD(P)-binding Rossmann-like Domain"/>
    <property type="match status" value="1"/>
</dbReference>
<dbReference type="InterPro" id="IPR016040">
    <property type="entry name" value="NAD(P)-bd_dom"/>
</dbReference>
<dbReference type="PANTHER" id="PTHR15020">
    <property type="entry name" value="FLAVIN REDUCTASE-RELATED"/>
    <property type="match status" value="1"/>
</dbReference>
<dbReference type="EMBL" id="DSRD01000589">
    <property type="protein sequence ID" value="HGW94484.1"/>
    <property type="molecule type" value="Genomic_DNA"/>
</dbReference>
<evidence type="ECO:0000313" key="2">
    <source>
        <dbReference type="EMBL" id="HGW94484.1"/>
    </source>
</evidence>
<name>A0A832H2L6_9CYAN</name>
<dbReference type="AlphaFoldDB" id="A0A832H2L6"/>
<dbReference type="InterPro" id="IPR036291">
    <property type="entry name" value="NAD(P)-bd_dom_sf"/>
</dbReference>
<sequence length="273" mass="29602">MVRSVLVTGATGGVGQLVVAKLLEKNYAVQVLTRSTEKAQQMFGDRVDVTVGDIRQADTLPKATQDVSHIICCTGTTAFPSARWGFDLPPDLNPLQQFQAWSKIYLDANYRNAIASNSPMKVDAEGVRNLVNAAPQDLERFVFISSCGVKRKDTPPFNLLNSFGVLDAKQQGEDAIMRSGLPYTIIRPGRLIDGPYTSYDLNTLLKATTNGKQGVVIGTGDRLNGQTSRIDVAAACVESLSYPETAGKAFEIINQGSRPTVIDWAELFAQLTS</sequence>
<protein>
    <submittedName>
        <fullName evidence="2">SDR family oxidoreductase</fullName>
    </submittedName>
</protein>